<dbReference type="Proteomes" id="UP000824135">
    <property type="component" value="Unassembled WGS sequence"/>
</dbReference>
<dbReference type="EMBL" id="DXCO01000040">
    <property type="protein sequence ID" value="HIY78788.1"/>
    <property type="molecule type" value="Genomic_DNA"/>
</dbReference>
<accession>A0A9D1ZCD6</accession>
<organism evidence="1 2">
    <name type="scientific">Candidatus Borkfalkia excrementavium</name>
    <dbReference type="NCBI Taxonomy" id="2838505"/>
    <lineage>
        <taxon>Bacteria</taxon>
        <taxon>Bacillati</taxon>
        <taxon>Bacillota</taxon>
        <taxon>Clostridia</taxon>
        <taxon>Christensenellales</taxon>
        <taxon>Christensenellaceae</taxon>
        <taxon>Candidatus Borkfalkia</taxon>
    </lineage>
</organism>
<gene>
    <name evidence="1" type="ORF">H9728_07050</name>
</gene>
<evidence type="ECO:0000313" key="1">
    <source>
        <dbReference type="EMBL" id="HIY78788.1"/>
    </source>
</evidence>
<sequence length="693" mass="78976">MSFRPNFPYADAAALVLLRNSGMVPAKNLAAAMECTEGEILSAQKALGIYSEEADPSLWLNKGYITVIRNNYTLLPDEQIVKLLGWTAERYARALKEEDFLGEKLGAKPACAPVRLQEADRSLWPQIKAASASFFVGEPARPFDFYRGKRSAVPPVPAGRKKIAYAYSASYDSDGAFSEQMLKDLKASNVNGIWIPAVLYEVTPFPFDPSLSAGWEERLCKIKQMIGLAAKFGIKIYLYLNEPRCMREEFFVRWPQLKGAGENGFFALCTSDGRVKRYLTDAVAFLTEKLEGLGGIIAIAMSENLTNCYSREPSGRTRCPRCQERDRAQVIAEIYNLMHDGIRKSGSDAELICWNWGWNGMYHWNEEESARILRSLHPEITLMCVSEDEQEFVRGGLPQKVYDYSISVSGPSEKSLRLWRAAKEQGRKIMAKVQINNSWECAFVPYLPVYKTVIRHIRRLKEAGIDDFMLCWTLGGYPTGALALTEYDYSLSDEEILADFSLREFGTDDGRLLQAFSLFSEAFSCFPFSMNSLYYGPQNQNEANLLYEKSSGMHATMVCYPFDDAEKWRYPYGEKAFADLYARLSEKWNEGVELLKSMGGRGEKLEELITVSEACGIAFASAHRQFLFCLNREGKDHGINDLLRAERRDAKRMYELQRRFPAIGFESSNHYFFWSNNLFEKYLNCLWLEKIFQ</sequence>
<reference evidence="1" key="1">
    <citation type="journal article" date="2021" name="PeerJ">
        <title>Extensive microbial diversity within the chicken gut microbiome revealed by metagenomics and culture.</title>
        <authorList>
            <person name="Gilroy R."/>
            <person name="Ravi A."/>
            <person name="Getino M."/>
            <person name="Pursley I."/>
            <person name="Horton D.L."/>
            <person name="Alikhan N.F."/>
            <person name="Baker D."/>
            <person name="Gharbi K."/>
            <person name="Hall N."/>
            <person name="Watson M."/>
            <person name="Adriaenssens E.M."/>
            <person name="Foster-Nyarko E."/>
            <person name="Jarju S."/>
            <person name="Secka A."/>
            <person name="Antonio M."/>
            <person name="Oren A."/>
            <person name="Chaudhuri R.R."/>
            <person name="La Ragione R."/>
            <person name="Hildebrand F."/>
            <person name="Pallen M.J."/>
        </authorList>
    </citation>
    <scope>NUCLEOTIDE SEQUENCE</scope>
    <source>
        <strain evidence="1">CHK199-9574</strain>
    </source>
</reference>
<protein>
    <recommendedName>
        <fullName evidence="3">Beta-hexosaminidase bacterial type N-terminal domain-containing protein</fullName>
    </recommendedName>
</protein>
<comment type="caution">
    <text evidence="1">The sequence shown here is derived from an EMBL/GenBank/DDBJ whole genome shotgun (WGS) entry which is preliminary data.</text>
</comment>
<dbReference type="SUPFAM" id="SSF51445">
    <property type="entry name" value="(Trans)glycosidases"/>
    <property type="match status" value="1"/>
</dbReference>
<dbReference type="AlphaFoldDB" id="A0A9D1ZCD6"/>
<evidence type="ECO:0008006" key="3">
    <source>
        <dbReference type="Google" id="ProtNLM"/>
    </source>
</evidence>
<evidence type="ECO:0000313" key="2">
    <source>
        <dbReference type="Proteomes" id="UP000824135"/>
    </source>
</evidence>
<reference evidence="1" key="2">
    <citation type="submission" date="2021-04" db="EMBL/GenBank/DDBJ databases">
        <authorList>
            <person name="Gilroy R."/>
        </authorList>
    </citation>
    <scope>NUCLEOTIDE SEQUENCE</scope>
    <source>
        <strain evidence="1">CHK199-9574</strain>
    </source>
</reference>
<name>A0A9D1ZCD6_9FIRM</name>
<dbReference type="InterPro" id="IPR017853">
    <property type="entry name" value="GH"/>
</dbReference>
<proteinExistence type="predicted"/>